<comment type="similarity">
    <text evidence="1 4">Belongs to the D-isomer specific 2-hydroxyacid dehydrogenase family.</text>
</comment>
<dbReference type="RefSeq" id="WP_376850423.1">
    <property type="nucleotide sequence ID" value="NZ_JBHSMF010000006.1"/>
</dbReference>
<dbReference type="InterPro" id="IPR006139">
    <property type="entry name" value="D-isomer_2_OHA_DH_cat_dom"/>
</dbReference>
<name>A0ABW0NGV9_9BURK</name>
<evidence type="ECO:0000256" key="3">
    <source>
        <dbReference type="ARBA" id="ARBA00023027"/>
    </source>
</evidence>
<dbReference type="Pfam" id="PF02826">
    <property type="entry name" value="2-Hacid_dh_C"/>
    <property type="match status" value="1"/>
</dbReference>
<dbReference type="Proteomes" id="UP001596037">
    <property type="component" value="Unassembled WGS sequence"/>
</dbReference>
<evidence type="ECO:0000256" key="4">
    <source>
        <dbReference type="RuleBase" id="RU003719"/>
    </source>
</evidence>
<dbReference type="SUPFAM" id="SSF51735">
    <property type="entry name" value="NAD(P)-binding Rossmann-fold domains"/>
    <property type="match status" value="1"/>
</dbReference>
<feature type="region of interest" description="Disordered" evidence="5">
    <location>
        <begin position="304"/>
        <end position="338"/>
    </location>
</feature>
<evidence type="ECO:0000313" key="9">
    <source>
        <dbReference type="Proteomes" id="UP001596037"/>
    </source>
</evidence>
<evidence type="ECO:0000313" key="8">
    <source>
        <dbReference type="EMBL" id="MFC5498368.1"/>
    </source>
</evidence>
<dbReference type="Gene3D" id="3.40.50.720">
    <property type="entry name" value="NAD(P)-binding Rossmann-like Domain"/>
    <property type="match status" value="2"/>
</dbReference>
<reference evidence="9" key="1">
    <citation type="journal article" date="2019" name="Int. J. Syst. Evol. Microbiol.">
        <title>The Global Catalogue of Microorganisms (GCM) 10K type strain sequencing project: providing services to taxonomists for standard genome sequencing and annotation.</title>
        <authorList>
            <consortium name="The Broad Institute Genomics Platform"/>
            <consortium name="The Broad Institute Genome Sequencing Center for Infectious Disease"/>
            <person name="Wu L."/>
            <person name="Ma J."/>
        </authorList>
    </citation>
    <scope>NUCLEOTIDE SEQUENCE [LARGE SCALE GENOMIC DNA]</scope>
    <source>
        <strain evidence="9">CCUG 57401</strain>
    </source>
</reference>
<dbReference type="InterPro" id="IPR036291">
    <property type="entry name" value="NAD(P)-bd_dom_sf"/>
</dbReference>
<feature type="domain" description="D-isomer specific 2-hydroxyacid dehydrogenase NAD-binding" evidence="7">
    <location>
        <begin position="128"/>
        <end position="279"/>
    </location>
</feature>
<evidence type="ECO:0000259" key="7">
    <source>
        <dbReference type="Pfam" id="PF02826"/>
    </source>
</evidence>
<dbReference type="SUPFAM" id="SSF52283">
    <property type="entry name" value="Formate/glycerate dehydrogenase catalytic domain-like"/>
    <property type="match status" value="1"/>
</dbReference>
<dbReference type="PANTHER" id="PTHR42789:SF1">
    <property type="entry name" value="D-ISOMER SPECIFIC 2-HYDROXYACID DEHYDROGENASE FAMILY PROTEIN (AFU_ORTHOLOGUE AFUA_6G10090)"/>
    <property type="match status" value="1"/>
</dbReference>
<keyword evidence="3" id="KW-0520">NAD</keyword>
<feature type="domain" description="D-isomer specific 2-hydroxyacid dehydrogenase catalytic" evidence="6">
    <location>
        <begin position="3"/>
        <end position="304"/>
    </location>
</feature>
<dbReference type="EMBL" id="JBHSMF010000006">
    <property type="protein sequence ID" value="MFC5498368.1"/>
    <property type="molecule type" value="Genomic_DNA"/>
</dbReference>
<evidence type="ECO:0000256" key="2">
    <source>
        <dbReference type="ARBA" id="ARBA00023002"/>
    </source>
</evidence>
<keyword evidence="9" id="KW-1185">Reference proteome</keyword>
<evidence type="ECO:0000259" key="6">
    <source>
        <dbReference type="Pfam" id="PF00389"/>
    </source>
</evidence>
<protein>
    <submittedName>
        <fullName evidence="8">NAD(P)-dependent oxidoreductase</fullName>
    </submittedName>
</protein>
<dbReference type="Pfam" id="PF00389">
    <property type="entry name" value="2-Hacid_dh"/>
    <property type="match status" value="1"/>
</dbReference>
<sequence length="338" mass="36114">MDILLLERLVPEALAWLEERHHVTTRLDLGNDASAVRKALYNAAAVVVPRKIAVTREMLDFAPVLKAVARMQSGGDNTDLEACRERKVRVIQATTASVRANAEYLLAGLLLLYRRGFGATLAGDNHSEIRPGRELHGSTVGIFGLAPTAHTLAPLLSALGVKLIGYDPAIHSTAPIWDKLQIQPVSLPELLSQADGISVQVMFASRYLGFINDKMLAHCKPGQVWTGISRSHLFDPQALARALTDGRIEAAVLDGAQSSFAAKGSPLHGLPNLTLTPRLGSFTQEARIRASWYVAQRLHEALAGPLHGPEPGPSGPMELDGPVSSLGPLSGPASLEGP</sequence>
<organism evidence="8 9">
    <name type="scientific">Caenimonas terrae</name>
    <dbReference type="NCBI Taxonomy" id="696074"/>
    <lineage>
        <taxon>Bacteria</taxon>
        <taxon>Pseudomonadati</taxon>
        <taxon>Pseudomonadota</taxon>
        <taxon>Betaproteobacteria</taxon>
        <taxon>Burkholderiales</taxon>
        <taxon>Comamonadaceae</taxon>
        <taxon>Caenimonas</taxon>
    </lineage>
</organism>
<gene>
    <name evidence="8" type="ORF">ACFPOE_12555</name>
</gene>
<feature type="compositionally biased region" description="Low complexity" evidence="5">
    <location>
        <begin position="319"/>
        <end position="338"/>
    </location>
</feature>
<evidence type="ECO:0000256" key="1">
    <source>
        <dbReference type="ARBA" id="ARBA00005854"/>
    </source>
</evidence>
<keyword evidence="2 4" id="KW-0560">Oxidoreductase</keyword>
<dbReference type="PANTHER" id="PTHR42789">
    <property type="entry name" value="D-ISOMER SPECIFIC 2-HYDROXYACID DEHYDROGENASE FAMILY PROTEIN (AFU_ORTHOLOGUE AFUA_6G10090)"/>
    <property type="match status" value="1"/>
</dbReference>
<dbReference type="InterPro" id="IPR050857">
    <property type="entry name" value="D-2-hydroxyacid_DH"/>
</dbReference>
<comment type="caution">
    <text evidence="8">The sequence shown here is derived from an EMBL/GenBank/DDBJ whole genome shotgun (WGS) entry which is preliminary data.</text>
</comment>
<dbReference type="InterPro" id="IPR006140">
    <property type="entry name" value="D-isomer_DH_NAD-bd"/>
</dbReference>
<proteinExistence type="inferred from homology"/>
<accession>A0ABW0NGV9</accession>
<evidence type="ECO:0000256" key="5">
    <source>
        <dbReference type="SAM" id="MobiDB-lite"/>
    </source>
</evidence>